<evidence type="ECO:0008006" key="5">
    <source>
        <dbReference type="Google" id="ProtNLM"/>
    </source>
</evidence>
<reference evidence="3 4" key="1">
    <citation type="submission" date="2020-08" db="EMBL/GenBank/DDBJ databases">
        <title>Sequencing the genomes of 1000 actinobacteria strains.</title>
        <authorList>
            <person name="Klenk H.-P."/>
        </authorList>
    </citation>
    <scope>NUCLEOTIDE SEQUENCE [LARGE SCALE GENOMIC DNA]</scope>
    <source>
        <strain evidence="3 4">DSM 45823</strain>
    </source>
</reference>
<feature type="transmembrane region" description="Helical" evidence="2">
    <location>
        <begin position="12"/>
        <end position="33"/>
    </location>
</feature>
<keyword evidence="2" id="KW-1133">Transmembrane helix</keyword>
<feature type="compositionally biased region" description="Basic and acidic residues" evidence="1">
    <location>
        <begin position="159"/>
        <end position="170"/>
    </location>
</feature>
<accession>A0A7W3RAY4</accession>
<evidence type="ECO:0000256" key="2">
    <source>
        <dbReference type="SAM" id="Phobius"/>
    </source>
</evidence>
<organism evidence="3 4">
    <name type="scientific">Thermomonospora cellulosilytica</name>
    <dbReference type="NCBI Taxonomy" id="1411118"/>
    <lineage>
        <taxon>Bacteria</taxon>
        <taxon>Bacillati</taxon>
        <taxon>Actinomycetota</taxon>
        <taxon>Actinomycetes</taxon>
        <taxon>Streptosporangiales</taxon>
        <taxon>Thermomonosporaceae</taxon>
        <taxon>Thermomonospora</taxon>
    </lineage>
</organism>
<evidence type="ECO:0000313" key="3">
    <source>
        <dbReference type="EMBL" id="MBA9006392.1"/>
    </source>
</evidence>
<evidence type="ECO:0000256" key="1">
    <source>
        <dbReference type="SAM" id="MobiDB-lite"/>
    </source>
</evidence>
<dbReference type="RefSeq" id="WP_182707326.1">
    <property type="nucleotide sequence ID" value="NZ_JACJII010000001.1"/>
</dbReference>
<feature type="transmembrane region" description="Helical" evidence="2">
    <location>
        <begin position="81"/>
        <end position="103"/>
    </location>
</feature>
<protein>
    <recommendedName>
        <fullName evidence="5">Secreted protein</fullName>
    </recommendedName>
</protein>
<feature type="region of interest" description="Disordered" evidence="1">
    <location>
        <begin position="159"/>
        <end position="225"/>
    </location>
</feature>
<feature type="transmembrane region" description="Helical" evidence="2">
    <location>
        <begin position="123"/>
        <end position="146"/>
    </location>
</feature>
<feature type="transmembrane region" description="Helical" evidence="2">
    <location>
        <begin position="53"/>
        <end position="74"/>
    </location>
</feature>
<keyword evidence="2" id="KW-0472">Membrane</keyword>
<name>A0A7W3RAY4_9ACTN</name>
<dbReference type="Proteomes" id="UP000539313">
    <property type="component" value="Unassembled WGS sequence"/>
</dbReference>
<keyword evidence="2" id="KW-0812">Transmembrane</keyword>
<keyword evidence="4" id="KW-1185">Reference proteome</keyword>
<dbReference type="AlphaFoldDB" id="A0A7W3RAY4"/>
<comment type="caution">
    <text evidence="3">The sequence shown here is derived from an EMBL/GenBank/DDBJ whole genome shotgun (WGS) entry which is preliminary data.</text>
</comment>
<gene>
    <name evidence="3" type="ORF">HNR21_005274</name>
</gene>
<proteinExistence type="predicted"/>
<evidence type="ECO:0000313" key="4">
    <source>
        <dbReference type="Proteomes" id="UP000539313"/>
    </source>
</evidence>
<sequence>MTGTMRVPRSRGAFSGLMLVLLGLWGGLIPFVGPYADFAFSPDEPWHVTDDRLLLSAAPAAATVLGGLIVLAVANRAVAILGAWLAVLGGAWFVVGGPLSVLWNADGVGTPLGGETRQVAEQLSFFTGLGTVIVFFAALALGRFAVVGVREARLAEELAEHDARREEPWEAHPPAGSRPEGVTQPMARPQGRYALRPDQAPPAEPAKSAEPADHRVAGEPGAGRA</sequence>
<dbReference type="EMBL" id="JACJII010000001">
    <property type="protein sequence ID" value="MBA9006392.1"/>
    <property type="molecule type" value="Genomic_DNA"/>
</dbReference>